<proteinExistence type="predicted"/>
<dbReference type="FunFam" id="1.10.10.1200:FF:000007">
    <property type="entry name" value="Melanoma-associated antigen C2"/>
    <property type="match status" value="2"/>
</dbReference>
<dbReference type="FunFam" id="1.10.10.1210:FF:000001">
    <property type="entry name" value="melanoma-associated antigen D1"/>
    <property type="match status" value="2"/>
</dbReference>
<protein>
    <recommendedName>
        <fullName evidence="2">MAGE domain-containing protein</fullName>
    </recommendedName>
</protein>
<dbReference type="SMART" id="SM01373">
    <property type="entry name" value="MAGE"/>
    <property type="match status" value="2"/>
</dbReference>
<feature type="compositionally biased region" description="Low complexity" evidence="1">
    <location>
        <begin position="478"/>
        <end position="510"/>
    </location>
</feature>
<dbReference type="PROSITE" id="PS50838">
    <property type="entry name" value="MAGE"/>
    <property type="match status" value="2"/>
</dbReference>
<dbReference type="PANTHER" id="PTHR11736">
    <property type="entry name" value="MELANOMA-ASSOCIATED ANTIGEN MAGE ANTIGEN"/>
    <property type="match status" value="1"/>
</dbReference>
<dbReference type="EMBL" id="JAKZEL010000003">
    <property type="protein sequence ID" value="KAI4545590.1"/>
    <property type="molecule type" value="Genomic_DNA"/>
</dbReference>
<keyword evidence="4" id="KW-1185">Reference proteome</keyword>
<evidence type="ECO:0000313" key="3">
    <source>
        <dbReference type="EMBL" id="KAI4545590.1"/>
    </source>
</evidence>
<feature type="region of interest" description="Disordered" evidence="1">
    <location>
        <begin position="648"/>
        <end position="686"/>
    </location>
</feature>
<dbReference type="InterPro" id="IPR041898">
    <property type="entry name" value="MAGE_WH1"/>
</dbReference>
<feature type="domain" description="MAGE" evidence="2">
    <location>
        <begin position="345"/>
        <end position="645"/>
    </location>
</feature>
<sequence>MPRRHKNKSHAHGKCHQVRGNTQKAQASARAAPKEECLSSPSSAPQGYLPSSTAADDRQELEGAMAPSSPDAGPSCAGSDEGAQGLEEESAGASQAAPATQSTRKDPLARKAKILVEILLEKYTKKEPITQNAMKIVSRKYRQHFPEILSTACERVELVFGLEMKEVDRSRNIYTLISKLNLGGNDCPSGEGGLPKSGLLMVLLGVIFMNRNSTTEEEIWEFLSMLGIYAGRRHWIFGEPRRLITKDLVQKEYLNYRQVPNSDPPRYEFLWGPRACAETSKMKGSPPSSPAAGDRQELQGAMVPSSPDAEASCAGADQGAQGPEEESADAARAALLARSIRKDPLMRKASMVMDFLLERYTKKEPITKNAMLNVIGRKYKQHFPEILSRASECVELVFGLELKEVDCSRNIYALLNKFTLGVEEGSSDEEELPKSGLLMALLGIIFMKGLARTWSLLYMGHLRLKVEILSPPGVKKMSQSSSATGSNSSTSQGSLEAPSTTSTFSTTADPTSDEEDTSQDEEDSRSSSSTENTYHDTLNSMTSLLEQFLLWRLCHGGRHLEFLNMMQVYAGRKPIIYGEPRKLITRDLVTMKYLEYRQVAQSDPPRYEFLWGPGAHAETSKMKVLEFLAKVNDTVPSALSQYEEALRDEERARATVPARPGTTVPSRHDPLPRPAASPTPTEDEDF</sequence>
<dbReference type="Gene3D" id="1.10.10.1210">
    <property type="entry name" value="MAGE homology domain, winged helix WH2 motif"/>
    <property type="match status" value="2"/>
</dbReference>
<feature type="region of interest" description="Disordered" evidence="1">
    <location>
        <begin position="474"/>
        <end position="534"/>
    </location>
</feature>
<dbReference type="GO" id="GO:0000122">
    <property type="term" value="P:negative regulation of transcription by RNA polymerase II"/>
    <property type="evidence" value="ECO:0007669"/>
    <property type="project" value="TreeGrafter"/>
</dbReference>
<feature type="compositionally biased region" description="Basic residues" evidence="1">
    <location>
        <begin position="1"/>
        <end position="17"/>
    </location>
</feature>
<dbReference type="InterPro" id="IPR021072">
    <property type="entry name" value="MAGE_N"/>
</dbReference>
<dbReference type="SMART" id="SM01392">
    <property type="entry name" value="MAGE_N"/>
    <property type="match status" value="2"/>
</dbReference>
<feature type="compositionally biased region" description="Polar residues" evidence="1">
    <location>
        <begin position="39"/>
        <end position="54"/>
    </location>
</feature>
<dbReference type="InterPro" id="IPR002190">
    <property type="entry name" value="MHD_dom"/>
</dbReference>
<evidence type="ECO:0000313" key="4">
    <source>
        <dbReference type="Proteomes" id="UP001214576"/>
    </source>
</evidence>
<feature type="domain" description="MAGE" evidence="2">
    <location>
        <begin position="108"/>
        <end position="283"/>
    </location>
</feature>
<organism evidence="3 4">
    <name type="scientific">Ovis ammon polii</name>
    <dbReference type="NCBI Taxonomy" id="230172"/>
    <lineage>
        <taxon>Eukaryota</taxon>
        <taxon>Metazoa</taxon>
        <taxon>Chordata</taxon>
        <taxon>Craniata</taxon>
        <taxon>Vertebrata</taxon>
        <taxon>Euteleostomi</taxon>
        <taxon>Mammalia</taxon>
        <taxon>Eutheria</taxon>
        <taxon>Laurasiatheria</taxon>
        <taxon>Artiodactyla</taxon>
        <taxon>Ruminantia</taxon>
        <taxon>Pecora</taxon>
        <taxon>Bovidae</taxon>
        <taxon>Caprinae</taxon>
        <taxon>Ovis</taxon>
    </lineage>
</organism>
<gene>
    <name evidence="3" type="ORF">MG293_005856</name>
</gene>
<dbReference type="Pfam" id="PF12440">
    <property type="entry name" value="MAGE_N"/>
    <property type="match status" value="1"/>
</dbReference>
<feature type="compositionally biased region" description="Acidic residues" evidence="1">
    <location>
        <begin position="511"/>
        <end position="523"/>
    </location>
</feature>
<dbReference type="Pfam" id="PF01454">
    <property type="entry name" value="MAGE"/>
    <property type="match status" value="1"/>
</dbReference>
<dbReference type="AlphaFoldDB" id="A0AAD4YC34"/>
<feature type="region of interest" description="Disordered" evidence="1">
    <location>
        <begin position="278"/>
        <end position="328"/>
    </location>
</feature>
<evidence type="ECO:0000256" key="1">
    <source>
        <dbReference type="SAM" id="MobiDB-lite"/>
    </source>
</evidence>
<dbReference type="InterPro" id="IPR037445">
    <property type="entry name" value="MAGE"/>
</dbReference>
<dbReference type="Gene3D" id="1.10.10.1200">
    <property type="entry name" value="MAGE homology domain, winged helix WH1 motif"/>
    <property type="match status" value="2"/>
</dbReference>
<feature type="region of interest" description="Disordered" evidence="1">
    <location>
        <begin position="1"/>
        <end position="107"/>
    </location>
</feature>
<dbReference type="GO" id="GO:0005634">
    <property type="term" value="C:nucleus"/>
    <property type="evidence" value="ECO:0007669"/>
    <property type="project" value="TreeGrafter"/>
</dbReference>
<evidence type="ECO:0000259" key="2">
    <source>
        <dbReference type="PROSITE" id="PS50838"/>
    </source>
</evidence>
<reference evidence="3" key="1">
    <citation type="submission" date="2022-03" db="EMBL/GenBank/DDBJ databases">
        <title>Genomic analyses of argali, domestic sheep and their hybrids provide insights into chromosomal evolution, heterosis and genetic basis of agronomic traits.</title>
        <authorList>
            <person name="Li M."/>
        </authorList>
    </citation>
    <scope>NUCLEOTIDE SEQUENCE</scope>
    <source>
        <strain evidence="3">CAU-MHL-2022a</strain>
        <tissue evidence="3">Skin</tissue>
    </source>
</reference>
<dbReference type="Proteomes" id="UP001214576">
    <property type="component" value="Unassembled WGS sequence"/>
</dbReference>
<accession>A0AAD4YC34</accession>
<name>A0AAD4YC34_OVIAM</name>
<comment type="caution">
    <text evidence="3">The sequence shown here is derived from an EMBL/GenBank/DDBJ whole genome shotgun (WGS) entry which is preliminary data.</text>
</comment>
<dbReference type="PANTHER" id="PTHR11736:SF67">
    <property type="entry name" value="MELANOMA-ASSOCIATED ANTIGEN B6B"/>
    <property type="match status" value="1"/>
</dbReference>
<dbReference type="InterPro" id="IPR041899">
    <property type="entry name" value="MAGE_WH2"/>
</dbReference>